<keyword evidence="2" id="KW-0560">Oxidoreductase</keyword>
<dbReference type="PANTHER" id="PTHR11091">
    <property type="entry name" value="OXIDOREDUCTASE-RELATED"/>
    <property type="match status" value="1"/>
</dbReference>
<dbReference type="InterPro" id="IPR043143">
    <property type="entry name" value="Mal/L-sulf/L-lact_DH-like_NADP"/>
</dbReference>
<dbReference type="Gene3D" id="1.10.1530.10">
    <property type="match status" value="1"/>
</dbReference>
<dbReference type="EMBL" id="FORP01000005">
    <property type="protein sequence ID" value="SFJ40772.1"/>
    <property type="molecule type" value="Genomic_DNA"/>
</dbReference>
<dbReference type="RefSeq" id="WP_091505833.1">
    <property type="nucleotide sequence ID" value="NZ_FORP01000005.1"/>
</dbReference>
<reference evidence="3 4" key="1">
    <citation type="submission" date="2016-10" db="EMBL/GenBank/DDBJ databases">
        <authorList>
            <person name="de Groot N.N."/>
        </authorList>
    </citation>
    <scope>NUCLEOTIDE SEQUENCE [LARGE SCALE GENOMIC DNA]</scope>
    <source>
        <strain evidence="3 4">DSM 44468</strain>
    </source>
</reference>
<dbReference type="AlphaFoldDB" id="A0A1I3R4U5"/>
<accession>A0A1I3R4U5</accession>
<dbReference type="GO" id="GO:0016491">
    <property type="term" value="F:oxidoreductase activity"/>
    <property type="evidence" value="ECO:0007669"/>
    <property type="project" value="UniProtKB-KW"/>
</dbReference>
<dbReference type="SUPFAM" id="SSF89733">
    <property type="entry name" value="L-sulfolactate dehydrogenase-like"/>
    <property type="match status" value="1"/>
</dbReference>
<dbReference type="InterPro" id="IPR003767">
    <property type="entry name" value="Malate/L-lactate_DH-like"/>
</dbReference>
<sequence length="321" mass="33045">MFVPVAEARAVAVGALRRLGLSPEEAAITADHLIDCELRGLGYSGLARILSIADRGIGSPRPVSVLRESPVSTLLDGGDRLGYVVAQRAVQIAVDKATAAGIAVVGAHNTYYTGMLSYYAEQATARDLVVLLASNATPWVAPHGGTEARFGTNPVCFGFPGADGPVIWDVGTSAIVHAQVVLAGRLGDPLPPGVAFDAAGAPTTDPAAALAGAFAPWGGHRGSGLAIVVQLLGVLAGSPILPGELTDFGFLAIALRPDLLRSTEDFKRDVSQYAEAIRATRPAGDAPVRMPFDRSAAARAEALARGGFDVPEEVLAAVRAL</sequence>
<evidence type="ECO:0000313" key="3">
    <source>
        <dbReference type="EMBL" id="SFJ40772.1"/>
    </source>
</evidence>
<dbReference type="Gene3D" id="3.30.1370.60">
    <property type="entry name" value="Hypothetical oxidoreductase yiak, domain 2"/>
    <property type="match status" value="1"/>
</dbReference>
<evidence type="ECO:0000313" key="4">
    <source>
        <dbReference type="Proteomes" id="UP000199025"/>
    </source>
</evidence>
<gene>
    <name evidence="3" type="ORF">SAMN05421835_105121</name>
</gene>
<dbReference type="Pfam" id="PF02615">
    <property type="entry name" value="Ldh_2"/>
    <property type="match status" value="1"/>
</dbReference>
<protein>
    <submittedName>
        <fullName evidence="3">Malate/lactate/ureidoglycolate dehydrogenase, LDH2 family</fullName>
    </submittedName>
</protein>
<name>A0A1I3R4U5_9PSEU</name>
<dbReference type="PANTHER" id="PTHR11091:SF0">
    <property type="entry name" value="MALATE DEHYDROGENASE"/>
    <property type="match status" value="1"/>
</dbReference>
<dbReference type="InterPro" id="IPR036111">
    <property type="entry name" value="Mal/L-sulfo/L-lacto_DH-like_sf"/>
</dbReference>
<dbReference type="STRING" id="115433.SAMN05421835_105121"/>
<evidence type="ECO:0000256" key="2">
    <source>
        <dbReference type="ARBA" id="ARBA00023002"/>
    </source>
</evidence>
<organism evidence="3 4">
    <name type="scientific">Amycolatopsis sacchari</name>
    <dbReference type="NCBI Taxonomy" id="115433"/>
    <lineage>
        <taxon>Bacteria</taxon>
        <taxon>Bacillati</taxon>
        <taxon>Actinomycetota</taxon>
        <taxon>Actinomycetes</taxon>
        <taxon>Pseudonocardiales</taxon>
        <taxon>Pseudonocardiaceae</taxon>
        <taxon>Amycolatopsis</taxon>
    </lineage>
</organism>
<dbReference type="Proteomes" id="UP000199025">
    <property type="component" value="Unassembled WGS sequence"/>
</dbReference>
<proteinExistence type="inferred from homology"/>
<evidence type="ECO:0000256" key="1">
    <source>
        <dbReference type="ARBA" id="ARBA00006056"/>
    </source>
</evidence>
<keyword evidence="4" id="KW-1185">Reference proteome</keyword>
<dbReference type="OrthoDB" id="924592at2"/>
<dbReference type="InterPro" id="IPR043144">
    <property type="entry name" value="Mal/L-sulf/L-lact_DH-like_ah"/>
</dbReference>
<comment type="similarity">
    <text evidence="1">Belongs to the LDH2/MDH2 oxidoreductase family.</text>
</comment>